<dbReference type="RefSeq" id="WP_141255949.1">
    <property type="nucleotide sequence ID" value="NZ_BJNB01000016.1"/>
</dbReference>
<accession>A0AB73B730</accession>
<protein>
    <submittedName>
        <fullName evidence="1">Uncharacterized protein</fullName>
    </submittedName>
</protein>
<name>A0AB73B730_CORFL</name>
<dbReference type="AlphaFoldDB" id="A0AB73B730"/>
<evidence type="ECO:0000313" key="1">
    <source>
        <dbReference type="EMBL" id="GEB97738.1"/>
    </source>
</evidence>
<proteinExistence type="predicted"/>
<organism evidence="1 2">
    <name type="scientific">Corynebacterium flavescens</name>
    <dbReference type="NCBI Taxonomy" id="28028"/>
    <lineage>
        <taxon>Bacteria</taxon>
        <taxon>Bacillati</taxon>
        <taxon>Actinomycetota</taxon>
        <taxon>Actinomycetes</taxon>
        <taxon>Mycobacteriales</taxon>
        <taxon>Corynebacteriaceae</taxon>
        <taxon>Corynebacterium</taxon>
    </lineage>
</organism>
<reference evidence="1 2" key="1">
    <citation type="submission" date="2019-06" db="EMBL/GenBank/DDBJ databases">
        <title>Whole genome shotgun sequence of Corynebacterium flavescens NBRC 14136.</title>
        <authorList>
            <person name="Hosoyama A."/>
            <person name="Uohara A."/>
            <person name="Ohji S."/>
            <person name="Ichikawa N."/>
        </authorList>
    </citation>
    <scope>NUCLEOTIDE SEQUENCE [LARGE SCALE GENOMIC DNA]</scope>
    <source>
        <strain evidence="1 2">NBRC 14136</strain>
    </source>
</reference>
<gene>
    <name evidence="1" type="ORF">CFL01nite_12330</name>
</gene>
<dbReference type="Proteomes" id="UP000315353">
    <property type="component" value="Unassembled WGS sequence"/>
</dbReference>
<dbReference type="EMBL" id="BJNB01000016">
    <property type="protein sequence ID" value="GEB97738.1"/>
    <property type="molecule type" value="Genomic_DNA"/>
</dbReference>
<dbReference type="GeneID" id="82880955"/>
<comment type="caution">
    <text evidence="1">The sequence shown here is derived from an EMBL/GenBank/DDBJ whole genome shotgun (WGS) entry which is preliminary data.</text>
</comment>
<sequence>MNRNLSPLGMLTAIISNGKDYLEPDELAQAIIDAGFISIYDNVPKQIAEYLASEMECTISTGDVAESSAYVDGETGRSGAISARDSLYEEPYEWVRSYAKLLGEADA</sequence>
<evidence type="ECO:0000313" key="2">
    <source>
        <dbReference type="Proteomes" id="UP000315353"/>
    </source>
</evidence>